<evidence type="ECO:0000256" key="4">
    <source>
        <dbReference type="ARBA" id="ARBA00022755"/>
    </source>
</evidence>
<dbReference type="InterPro" id="IPR029062">
    <property type="entry name" value="Class_I_gatase-like"/>
</dbReference>
<name>A0AAU9EG64_9FIRM</name>
<dbReference type="InterPro" id="IPR010141">
    <property type="entry name" value="FGAM_synthase"/>
</dbReference>
<sequence>MIKRVLVEKNSEFNEEHRKLISIISKDLKINTVKELRIINCYDVSGLSDNEMKKAEIYVFSEKNADKIVDSNIIKDYDFAFRIKPLPGQFDQRGDSAKQCINLILVDKEKLEVESSKVILINGDLSNEEILSIKKYLINPVEMVEVSTKLPKSIGIKSENEWFEKYIEKFSSFNKEELMNFKEKYSLAMTINDLIHIKNYFNEEKRNPSLTEIKVLDTYWSDHCRHTTFMTKINNVEFEDLSNENPVLNSFKNYIDLRKKVYLNRDKNICLMDLATISAKYHKLTGELDQLDISEEINACSVNAKVLIDGKEEDYLIMYKNETHNHPTEIEPFGGASTCLGGAIRDPLSGRAYVYQGMRVTGSADPRERYEDTLDGKLPQKKITKEAAHGFSSYGNQIGMATGEVREYYDDGFKAKRMEVGAVIAAAPKKNVVREEPRNGDKILLIGGRTGRDGIGGATGSSKSHSEDSIKTSGAEVQKGNPPEERKIQRLFRNFEATKLIKRCNDFGAGGVSVAVGELADSIDIYLERVPKKYDGLTGMEIAISESQERMAVVVASENVDEFMKLLENENIEGTVIAEVTNSKRLRMFYNDQKILDISRDFLETNGASSETDAIIEKINYRQNPLIFSNLNKDKSKKKINELSKAENDESILAFEIKKRLSDINIASQKGLMDIFDSTIGAGTVLMPYGGKTYNTKTQGMVAKIPLLKGNTSTVTIMTHGYNPKIGKWSTYHGGYYSVVESIAKIVAMGGKITDTTISLQEYFRKLGKDKKNWGLPLSGLLGTIEAQIGLGISAIGGKDSMSGTFKDINVPSTIISFAVATSDVSKIISPELKSKESVIYKFNVNSNEKGLKDITKLKSMYQTIEKLSEKRLVKSAYSVSMGGTIVSLMMMSLGNKIGFEINKNISLDELLNEDIGSILVEVNKDINIFDEINKEEYREIDEVNNFEVLEIAKTNEYESLTYKNMKISIDEATKIWEKPLEEIFPTKYELSKGEEENEKLVDIKSNFSKNRKYKSKIKIDKPRVVIPIFPGTNCEWDTMRAFEKAGASVKLVNIKNLNSELFKESIIEFEKEIKNANIIALAGGFSAGDEPDGSGKFIASLLRNPIIEKAIMKHIKEDDGLIIGICNGFQALIKTGLLPYGEIRELGTTTPTLTFNRIGRHISEVLNTKIVSNASPWLMNDSEEDIFTTPVSHGEGRFYAKGQALKELIDNSQIATVYSDSKGKIINSQNVNPNGSVLNVEGLISKDGRIFGKMGHMERVDNGLYKNITNIRAMRIFESGVKYFTHK</sequence>
<evidence type="ECO:0000256" key="6">
    <source>
        <dbReference type="ARBA" id="ARBA00022842"/>
    </source>
</evidence>
<protein>
    <submittedName>
        <fullName evidence="10">Phosphoribosylformylglycinamidine synthase</fullName>
    </submittedName>
</protein>
<dbReference type="NCBIfam" id="TIGR01857">
    <property type="entry name" value="FGAM-synthase"/>
    <property type="match status" value="1"/>
</dbReference>
<dbReference type="SUPFAM" id="SSF52317">
    <property type="entry name" value="Class I glutamine amidotransferase-like"/>
    <property type="match status" value="1"/>
</dbReference>
<organism evidence="10 11">
    <name type="scientific">Helicovermis profundi</name>
    <dbReference type="NCBI Taxonomy" id="3065157"/>
    <lineage>
        <taxon>Bacteria</taxon>
        <taxon>Bacillati</taxon>
        <taxon>Bacillota</taxon>
        <taxon>Clostridia</taxon>
        <taxon>Helicovermis</taxon>
    </lineage>
</organism>
<dbReference type="KEGG" id="hprf:HLPR_07440"/>
<dbReference type="Proteomes" id="UP001321786">
    <property type="component" value="Chromosome"/>
</dbReference>
<keyword evidence="2" id="KW-0479">Metal-binding</keyword>
<keyword evidence="3" id="KW-0547">Nucleotide-binding</keyword>
<feature type="domain" description="Phosphoribosylformylglycinamidine synthase linker" evidence="9">
    <location>
        <begin position="179"/>
        <end position="226"/>
    </location>
</feature>
<evidence type="ECO:0000313" key="10">
    <source>
        <dbReference type="EMBL" id="BEP28413.1"/>
    </source>
</evidence>
<evidence type="ECO:0000256" key="2">
    <source>
        <dbReference type="ARBA" id="ARBA00022723"/>
    </source>
</evidence>
<dbReference type="Pfam" id="PF13507">
    <property type="entry name" value="GATase_5"/>
    <property type="match status" value="1"/>
</dbReference>
<dbReference type="GO" id="GO:0006164">
    <property type="term" value="P:purine nucleotide biosynthetic process"/>
    <property type="evidence" value="ECO:0007669"/>
    <property type="project" value="UniProtKB-KW"/>
</dbReference>
<gene>
    <name evidence="10" type="ORF">HLPR_07440</name>
</gene>
<dbReference type="CDD" id="cd02204">
    <property type="entry name" value="PurL_repeat2"/>
    <property type="match status" value="1"/>
</dbReference>
<dbReference type="InterPro" id="IPR010918">
    <property type="entry name" value="PurM-like_C_dom"/>
</dbReference>
<dbReference type="SUPFAM" id="SSF55326">
    <property type="entry name" value="PurM N-terminal domain-like"/>
    <property type="match status" value="2"/>
</dbReference>
<keyword evidence="11" id="KW-1185">Reference proteome</keyword>
<dbReference type="PROSITE" id="PS51273">
    <property type="entry name" value="GATASE_TYPE_1"/>
    <property type="match status" value="1"/>
</dbReference>
<dbReference type="EMBL" id="AP028654">
    <property type="protein sequence ID" value="BEP28413.1"/>
    <property type="molecule type" value="Genomic_DNA"/>
</dbReference>
<dbReference type="PANTHER" id="PTHR10099:SF1">
    <property type="entry name" value="PHOSPHORIBOSYLFORMYLGLYCINAMIDINE SYNTHASE"/>
    <property type="match status" value="1"/>
</dbReference>
<dbReference type="Gene3D" id="3.40.50.880">
    <property type="match status" value="1"/>
</dbReference>
<dbReference type="InterPro" id="IPR036921">
    <property type="entry name" value="PurM-like_N_sf"/>
</dbReference>
<reference evidence="10 11" key="1">
    <citation type="submission" date="2023-08" db="EMBL/GenBank/DDBJ databases">
        <title>Helicovermis profunda gen. nov., sp. nov., a novel mesophilic, fermentative bacterium within the Bacillota from a deep-sea hydrothermal vent chimney.</title>
        <authorList>
            <person name="Miyazaki U."/>
            <person name="Mizutani D."/>
            <person name="Hashimoto Y."/>
            <person name="Tame A."/>
            <person name="Sawayama S."/>
            <person name="Miyazaki J."/>
            <person name="Takai K."/>
            <person name="Nakagawa S."/>
        </authorList>
    </citation>
    <scope>NUCLEOTIDE SEQUENCE [LARGE SCALE GENOMIC DNA]</scope>
    <source>
        <strain evidence="10 11">S502</strain>
    </source>
</reference>
<dbReference type="PANTHER" id="PTHR10099">
    <property type="entry name" value="PHOSPHORIBOSYLFORMYLGLYCINAMIDINE SYNTHASE"/>
    <property type="match status" value="1"/>
</dbReference>
<dbReference type="GO" id="GO:0046872">
    <property type="term" value="F:metal ion binding"/>
    <property type="evidence" value="ECO:0007669"/>
    <property type="project" value="UniProtKB-KW"/>
</dbReference>
<accession>A0AAU9EG64</accession>
<evidence type="ECO:0000259" key="9">
    <source>
        <dbReference type="Pfam" id="PF18072"/>
    </source>
</evidence>
<dbReference type="Pfam" id="PF02769">
    <property type="entry name" value="AIRS_C"/>
    <property type="match status" value="1"/>
</dbReference>
<dbReference type="GO" id="GO:0005524">
    <property type="term" value="F:ATP binding"/>
    <property type="evidence" value="ECO:0007669"/>
    <property type="project" value="UniProtKB-KW"/>
</dbReference>
<feature type="domain" description="PurM-like C-terminal" evidence="8">
    <location>
        <begin position="439"/>
        <end position="590"/>
    </location>
</feature>
<evidence type="ECO:0000313" key="11">
    <source>
        <dbReference type="Proteomes" id="UP001321786"/>
    </source>
</evidence>
<proteinExistence type="predicted"/>
<evidence type="ECO:0000256" key="7">
    <source>
        <dbReference type="SAM" id="MobiDB-lite"/>
    </source>
</evidence>
<dbReference type="SMART" id="SM01211">
    <property type="entry name" value="GATase_5"/>
    <property type="match status" value="1"/>
</dbReference>
<dbReference type="GO" id="GO:0005737">
    <property type="term" value="C:cytoplasm"/>
    <property type="evidence" value="ECO:0007669"/>
    <property type="project" value="TreeGrafter"/>
</dbReference>
<dbReference type="InterPro" id="IPR036676">
    <property type="entry name" value="PurM-like_C_sf"/>
</dbReference>
<keyword evidence="5" id="KW-0067">ATP-binding</keyword>
<keyword evidence="1" id="KW-0436">Ligase</keyword>
<evidence type="ECO:0000256" key="5">
    <source>
        <dbReference type="ARBA" id="ARBA00022840"/>
    </source>
</evidence>
<dbReference type="FunFam" id="3.30.1330.10:FF:000013">
    <property type="entry name" value="Phosphoribosylformylglycinamidine synthase"/>
    <property type="match status" value="1"/>
</dbReference>
<evidence type="ECO:0000259" key="8">
    <source>
        <dbReference type="Pfam" id="PF02769"/>
    </source>
</evidence>
<dbReference type="GO" id="GO:0004642">
    <property type="term" value="F:phosphoribosylformylglycinamidine synthase activity"/>
    <property type="evidence" value="ECO:0007669"/>
    <property type="project" value="TreeGrafter"/>
</dbReference>
<dbReference type="SUPFAM" id="SSF56042">
    <property type="entry name" value="PurM C-terminal domain-like"/>
    <property type="match status" value="2"/>
</dbReference>
<dbReference type="CDD" id="cd02203">
    <property type="entry name" value="PurL_repeat1"/>
    <property type="match status" value="1"/>
</dbReference>
<evidence type="ECO:0000256" key="3">
    <source>
        <dbReference type="ARBA" id="ARBA00022741"/>
    </source>
</evidence>
<dbReference type="Gene3D" id="3.30.1330.10">
    <property type="entry name" value="PurM-like, N-terminal domain"/>
    <property type="match status" value="2"/>
</dbReference>
<dbReference type="Gene3D" id="3.90.650.10">
    <property type="entry name" value="PurM-like C-terminal domain"/>
    <property type="match status" value="2"/>
</dbReference>
<evidence type="ECO:0000256" key="1">
    <source>
        <dbReference type="ARBA" id="ARBA00022598"/>
    </source>
</evidence>
<feature type="region of interest" description="Disordered" evidence="7">
    <location>
        <begin position="454"/>
        <end position="483"/>
    </location>
</feature>
<keyword evidence="4" id="KW-0658">Purine biosynthesis</keyword>
<dbReference type="InterPro" id="IPR041609">
    <property type="entry name" value="PurL_linker"/>
</dbReference>
<keyword evidence="6" id="KW-0460">Magnesium</keyword>
<dbReference type="Pfam" id="PF18072">
    <property type="entry name" value="FGAR-AT_linker"/>
    <property type="match status" value="1"/>
</dbReference>